<protein>
    <recommendedName>
        <fullName evidence="4">Coiled-coil domain-containing protein 167</fullName>
    </recommendedName>
</protein>
<dbReference type="EMBL" id="CP001699">
    <property type="protein sequence ID" value="ACU61306.1"/>
    <property type="molecule type" value="Genomic_DNA"/>
</dbReference>
<reference evidence="3" key="1">
    <citation type="submission" date="2009-08" db="EMBL/GenBank/DDBJ databases">
        <title>The complete genome of Chitinophaga pinensis DSM 2588.</title>
        <authorList>
            <consortium name="US DOE Joint Genome Institute (JGI-PGF)"/>
            <person name="Lucas S."/>
            <person name="Copeland A."/>
            <person name="Lapidus A."/>
            <person name="Glavina del Rio T."/>
            <person name="Dalin E."/>
            <person name="Tice H."/>
            <person name="Bruce D."/>
            <person name="Goodwin L."/>
            <person name="Pitluck S."/>
            <person name="Kyrpides N."/>
            <person name="Mavromatis K."/>
            <person name="Ivanova N."/>
            <person name="Mikhailova N."/>
            <person name="Sims D."/>
            <person name="Meinche L."/>
            <person name="Brettin T."/>
            <person name="Detter J.C."/>
            <person name="Han C."/>
            <person name="Larimer F."/>
            <person name="Land M."/>
            <person name="Hauser L."/>
            <person name="Markowitz V."/>
            <person name="Cheng J.-F."/>
            <person name="Hugenholtz P."/>
            <person name="Woyke T."/>
            <person name="Wu D."/>
            <person name="Spring S."/>
            <person name="Klenk H.-P."/>
            <person name="Eisen J.A."/>
        </authorList>
    </citation>
    <scope>NUCLEOTIDE SEQUENCE [LARGE SCALE GENOMIC DNA]</scope>
    <source>
        <strain evidence="3">ATCC 43595 / DSM 2588 / LMG 13176 / NBRC 15968 / NCIMB 11800 / UQM 2034</strain>
    </source>
</reference>
<accession>A0A979G5R0</accession>
<organism evidence="2 3">
    <name type="scientific">Chitinophaga pinensis (strain ATCC 43595 / DSM 2588 / LMG 13176 / NBRC 15968 / NCIMB 11800 / UQM 2034)</name>
    <dbReference type="NCBI Taxonomy" id="485918"/>
    <lineage>
        <taxon>Bacteria</taxon>
        <taxon>Pseudomonadati</taxon>
        <taxon>Bacteroidota</taxon>
        <taxon>Chitinophagia</taxon>
        <taxon>Chitinophagales</taxon>
        <taxon>Chitinophagaceae</taxon>
        <taxon>Chitinophaga</taxon>
    </lineage>
</organism>
<proteinExistence type="predicted"/>
<evidence type="ECO:0000256" key="1">
    <source>
        <dbReference type="SAM" id="Phobius"/>
    </source>
</evidence>
<sequence>MCNNCQYKGINITVPTNLAAENEELLKQVSALTQALETQNRGNHPYIQFLKEENDRYSEMVDEARKERNFMFWIMMALLIGFSSFILYISKPTP</sequence>
<reference evidence="2 3" key="2">
    <citation type="journal article" date="2010" name="Stand. Genomic Sci.">
        <title>Complete genome sequence of Chitinophaga pinensis type strain (UQM 2034).</title>
        <authorList>
            <person name="Glavina Del Rio T."/>
            <person name="Abt B."/>
            <person name="Spring S."/>
            <person name="Lapidus A."/>
            <person name="Nolan M."/>
            <person name="Tice H."/>
            <person name="Copeland A."/>
            <person name="Cheng J.F."/>
            <person name="Chen F."/>
            <person name="Bruce D."/>
            <person name="Goodwin L."/>
            <person name="Pitluck S."/>
            <person name="Ivanova N."/>
            <person name="Mavromatis K."/>
            <person name="Mikhailova N."/>
            <person name="Pati A."/>
            <person name="Chen A."/>
            <person name="Palaniappan K."/>
            <person name="Land M."/>
            <person name="Hauser L."/>
            <person name="Chang Y.J."/>
            <person name="Jeffries C.D."/>
            <person name="Chain P."/>
            <person name="Saunders E."/>
            <person name="Detter J.C."/>
            <person name="Brettin T."/>
            <person name="Rohde M."/>
            <person name="Goker M."/>
            <person name="Bristow J."/>
            <person name="Eisen J.A."/>
            <person name="Markowitz V."/>
            <person name="Hugenholtz P."/>
            <person name="Kyrpides N.C."/>
            <person name="Klenk H.P."/>
            <person name="Lucas S."/>
        </authorList>
    </citation>
    <scope>NUCLEOTIDE SEQUENCE [LARGE SCALE GENOMIC DNA]</scope>
    <source>
        <strain evidence="3">ATCC 43595 / DSM 2588 / LMG 13176 / NBRC 15968 / NCIMB 11800 / UQM 2034</strain>
    </source>
</reference>
<keyword evidence="1" id="KW-1133">Transmembrane helix</keyword>
<feature type="transmembrane region" description="Helical" evidence="1">
    <location>
        <begin position="70"/>
        <end position="89"/>
    </location>
</feature>
<evidence type="ECO:0008006" key="4">
    <source>
        <dbReference type="Google" id="ProtNLM"/>
    </source>
</evidence>
<dbReference type="KEGG" id="cpi:Cpin_3844"/>
<gene>
    <name evidence="2" type="ordered locus">Cpin_3844</name>
</gene>
<evidence type="ECO:0000313" key="2">
    <source>
        <dbReference type="EMBL" id="ACU61306.1"/>
    </source>
</evidence>
<dbReference type="AlphaFoldDB" id="A0A979G5R0"/>
<dbReference type="Proteomes" id="UP000002215">
    <property type="component" value="Chromosome"/>
</dbReference>
<keyword evidence="1" id="KW-0472">Membrane</keyword>
<name>A0A979G5R0_CHIPD</name>
<keyword evidence="1" id="KW-0812">Transmembrane</keyword>
<evidence type="ECO:0000313" key="3">
    <source>
        <dbReference type="Proteomes" id="UP000002215"/>
    </source>
</evidence>